<comment type="caution">
    <text evidence="1">The sequence shown here is derived from an EMBL/GenBank/DDBJ whole genome shotgun (WGS) entry which is preliminary data.</text>
</comment>
<gene>
    <name evidence="1" type="ORF">EYF80_041278</name>
</gene>
<evidence type="ECO:0000313" key="2">
    <source>
        <dbReference type="Proteomes" id="UP000314294"/>
    </source>
</evidence>
<dbReference type="EMBL" id="SRLO01000693">
    <property type="protein sequence ID" value="TNN48534.1"/>
    <property type="molecule type" value="Genomic_DNA"/>
</dbReference>
<protein>
    <submittedName>
        <fullName evidence="1">Uncharacterized protein</fullName>
    </submittedName>
</protein>
<accession>A0A4Z2G6W0</accession>
<organism evidence="1 2">
    <name type="scientific">Liparis tanakae</name>
    <name type="common">Tanaka's snailfish</name>
    <dbReference type="NCBI Taxonomy" id="230148"/>
    <lineage>
        <taxon>Eukaryota</taxon>
        <taxon>Metazoa</taxon>
        <taxon>Chordata</taxon>
        <taxon>Craniata</taxon>
        <taxon>Vertebrata</taxon>
        <taxon>Euteleostomi</taxon>
        <taxon>Actinopterygii</taxon>
        <taxon>Neopterygii</taxon>
        <taxon>Teleostei</taxon>
        <taxon>Neoteleostei</taxon>
        <taxon>Acanthomorphata</taxon>
        <taxon>Eupercaria</taxon>
        <taxon>Perciformes</taxon>
        <taxon>Cottioidei</taxon>
        <taxon>Cottales</taxon>
        <taxon>Liparidae</taxon>
        <taxon>Liparis</taxon>
    </lineage>
</organism>
<sequence length="109" mass="11564">MFTRLQALLDACVDVSDGEDAEGRVVRRAMELLLALGEDGEEHVVLSADVERGGEDAAWLAEVGGLQQPVLDAVLHTADRQRHIGVKLAIVFAEADDARSVEEVAAGSA</sequence>
<evidence type="ECO:0000313" key="1">
    <source>
        <dbReference type="EMBL" id="TNN48534.1"/>
    </source>
</evidence>
<proteinExistence type="predicted"/>
<keyword evidence="2" id="KW-1185">Reference proteome</keyword>
<dbReference type="Proteomes" id="UP000314294">
    <property type="component" value="Unassembled WGS sequence"/>
</dbReference>
<name>A0A4Z2G6W0_9TELE</name>
<reference evidence="1 2" key="1">
    <citation type="submission" date="2019-03" db="EMBL/GenBank/DDBJ databases">
        <title>First draft genome of Liparis tanakae, snailfish: a comprehensive survey of snailfish specific genes.</title>
        <authorList>
            <person name="Kim W."/>
            <person name="Song I."/>
            <person name="Jeong J.-H."/>
            <person name="Kim D."/>
            <person name="Kim S."/>
            <person name="Ryu S."/>
            <person name="Song J.Y."/>
            <person name="Lee S.K."/>
        </authorList>
    </citation>
    <scope>NUCLEOTIDE SEQUENCE [LARGE SCALE GENOMIC DNA]</scope>
    <source>
        <tissue evidence="1">Muscle</tissue>
    </source>
</reference>
<dbReference type="AlphaFoldDB" id="A0A4Z2G6W0"/>